<feature type="domain" description="RRM" evidence="8">
    <location>
        <begin position="132"/>
        <end position="220"/>
    </location>
</feature>
<keyword evidence="10" id="KW-1185">Reference proteome</keyword>
<keyword evidence="5" id="KW-0508">mRNA splicing</keyword>
<dbReference type="PANTHER" id="PTHR15608">
    <property type="entry name" value="SPLICING FACTOR U2AF-ASSOCIATED PROTEIN 2"/>
    <property type="match status" value="1"/>
</dbReference>
<comment type="similarity">
    <text evidence="1">Belongs to the HTATSF1 family.</text>
</comment>
<keyword evidence="4 6" id="KW-0694">RNA-binding</keyword>
<evidence type="ECO:0000313" key="10">
    <source>
        <dbReference type="Proteomes" id="UP000054166"/>
    </source>
</evidence>
<dbReference type="STRING" id="765440.A0A0C3FGG5"/>
<proteinExistence type="inferred from homology"/>
<dbReference type="CDD" id="cd12285">
    <property type="entry name" value="RRM3_RBM39_like"/>
    <property type="match status" value="1"/>
</dbReference>
<dbReference type="GO" id="GO:0000398">
    <property type="term" value="P:mRNA splicing, via spliceosome"/>
    <property type="evidence" value="ECO:0007669"/>
    <property type="project" value="InterPro"/>
</dbReference>
<evidence type="ECO:0000256" key="6">
    <source>
        <dbReference type="PROSITE-ProRule" id="PRU00176"/>
    </source>
</evidence>
<dbReference type="GO" id="GO:0005686">
    <property type="term" value="C:U2 snRNP"/>
    <property type="evidence" value="ECO:0007669"/>
    <property type="project" value="TreeGrafter"/>
</dbReference>
<evidence type="ECO:0000256" key="7">
    <source>
        <dbReference type="SAM" id="MobiDB-lite"/>
    </source>
</evidence>
<feature type="region of interest" description="Disordered" evidence="7">
    <location>
        <begin position="222"/>
        <end position="244"/>
    </location>
</feature>
<evidence type="ECO:0000256" key="1">
    <source>
        <dbReference type="ARBA" id="ARBA00007747"/>
    </source>
</evidence>
<dbReference type="Pfam" id="PF00076">
    <property type="entry name" value="RRM_1"/>
    <property type="match status" value="1"/>
</dbReference>
<reference evidence="10" key="2">
    <citation type="submission" date="2015-01" db="EMBL/GenBank/DDBJ databases">
        <title>Evolutionary Origins and Diversification of the Mycorrhizal Mutualists.</title>
        <authorList>
            <consortium name="DOE Joint Genome Institute"/>
            <consortium name="Mycorrhizal Genomics Consortium"/>
            <person name="Kohler A."/>
            <person name="Kuo A."/>
            <person name="Nagy L.G."/>
            <person name="Floudas D."/>
            <person name="Copeland A."/>
            <person name="Barry K.W."/>
            <person name="Cichocki N."/>
            <person name="Veneault-Fourrey C."/>
            <person name="LaButti K."/>
            <person name="Lindquist E.A."/>
            <person name="Lipzen A."/>
            <person name="Lundell T."/>
            <person name="Morin E."/>
            <person name="Murat C."/>
            <person name="Riley R."/>
            <person name="Ohm R."/>
            <person name="Sun H."/>
            <person name="Tunlid A."/>
            <person name="Henrissat B."/>
            <person name="Grigoriev I.V."/>
            <person name="Hibbett D.S."/>
            <person name="Martin F."/>
        </authorList>
    </citation>
    <scope>NUCLEOTIDE SEQUENCE [LARGE SCALE GENOMIC DNA]</scope>
    <source>
        <strain evidence="10">F 1598</strain>
    </source>
</reference>
<evidence type="ECO:0000256" key="3">
    <source>
        <dbReference type="ARBA" id="ARBA00022737"/>
    </source>
</evidence>
<gene>
    <name evidence="9" type="ORF">PILCRDRAFT_10843</name>
</gene>
<dbReference type="InterPro" id="IPR000504">
    <property type="entry name" value="RRM_dom"/>
</dbReference>
<evidence type="ECO:0000256" key="4">
    <source>
        <dbReference type="ARBA" id="ARBA00022884"/>
    </source>
</evidence>
<dbReference type="SUPFAM" id="SSF54928">
    <property type="entry name" value="RNA-binding domain, RBD"/>
    <property type="match status" value="2"/>
</dbReference>
<accession>A0A0C3FGG5</accession>
<evidence type="ECO:0000313" key="9">
    <source>
        <dbReference type="EMBL" id="KIM78924.1"/>
    </source>
</evidence>
<evidence type="ECO:0000256" key="5">
    <source>
        <dbReference type="ARBA" id="ARBA00023187"/>
    </source>
</evidence>
<sequence>MSTQLPPPSTGANSTPEAQAALFAADPRIHYSRETGTWRLENEDGSELEYDAAKGTWIALVDEDLLRKQQAAYSIAGVDEETPAAPVLARVNKKRKEPEDYTSATAVPEAGPSIKRGRNEKTPGEPRKSKNTAVYVTGLPADTDPEELHERFARCGVIEEDDEGEPKVKMYARDDGTFSGEALVVYFKEDSVVLALNLLDDAELRLGDSSTVMKVQMAQFGHKNTGGDAHGHDAKPRKTVDKKKATRRIGKMQKSVKLLEWDDEDGFGPSMAPEDRDNAINKNSRVVVLKYMFTLKQLAEDASLLLDLKEDVREECSTLGEVTNVVLYDTEPDGVMTVKFREPLSAHACVLKMDGRFFDGRRIEAELYSGKQRFKRGTDEDIDGVGGEAEKKRLDDFASWLMTEGD</sequence>
<dbReference type="Proteomes" id="UP000054166">
    <property type="component" value="Unassembled WGS sequence"/>
</dbReference>
<evidence type="ECO:0000259" key="8">
    <source>
        <dbReference type="PROSITE" id="PS50102"/>
    </source>
</evidence>
<dbReference type="OrthoDB" id="10258585at2759"/>
<organism evidence="9 10">
    <name type="scientific">Piloderma croceum (strain F 1598)</name>
    <dbReference type="NCBI Taxonomy" id="765440"/>
    <lineage>
        <taxon>Eukaryota</taxon>
        <taxon>Fungi</taxon>
        <taxon>Dikarya</taxon>
        <taxon>Basidiomycota</taxon>
        <taxon>Agaricomycotina</taxon>
        <taxon>Agaricomycetes</taxon>
        <taxon>Agaricomycetidae</taxon>
        <taxon>Atheliales</taxon>
        <taxon>Atheliaceae</taxon>
        <taxon>Piloderma</taxon>
    </lineage>
</organism>
<dbReference type="InterPro" id="IPR035979">
    <property type="entry name" value="RBD_domain_sf"/>
</dbReference>
<keyword evidence="3" id="KW-0677">Repeat</keyword>
<name>A0A0C3FGG5_PILCF</name>
<dbReference type="CDD" id="cd12281">
    <property type="entry name" value="RRM1_TatSF1_like"/>
    <property type="match status" value="1"/>
</dbReference>
<dbReference type="HOGENOM" id="CLU_026945_0_2_1"/>
<dbReference type="PROSITE" id="PS50102">
    <property type="entry name" value="RRM"/>
    <property type="match status" value="1"/>
</dbReference>
<dbReference type="GO" id="GO:0005684">
    <property type="term" value="C:U2-type spliceosomal complex"/>
    <property type="evidence" value="ECO:0007669"/>
    <property type="project" value="TreeGrafter"/>
</dbReference>
<dbReference type="InterPro" id="IPR012677">
    <property type="entry name" value="Nucleotide-bd_a/b_plait_sf"/>
</dbReference>
<feature type="region of interest" description="Disordered" evidence="7">
    <location>
        <begin position="93"/>
        <end position="130"/>
    </location>
</feature>
<dbReference type="Gene3D" id="3.30.70.330">
    <property type="match status" value="2"/>
</dbReference>
<keyword evidence="2" id="KW-0507">mRNA processing</keyword>
<protein>
    <recommendedName>
        <fullName evidence="8">RRM domain-containing protein</fullName>
    </recommendedName>
</protein>
<dbReference type="EMBL" id="KN833013">
    <property type="protein sequence ID" value="KIM78924.1"/>
    <property type="molecule type" value="Genomic_DNA"/>
</dbReference>
<dbReference type="InterPro" id="IPR034392">
    <property type="entry name" value="TatSF1-like_RRM1"/>
</dbReference>
<reference evidence="9 10" key="1">
    <citation type="submission" date="2014-04" db="EMBL/GenBank/DDBJ databases">
        <authorList>
            <consortium name="DOE Joint Genome Institute"/>
            <person name="Kuo A."/>
            <person name="Tarkka M."/>
            <person name="Buscot F."/>
            <person name="Kohler A."/>
            <person name="Nagy L.G."/>
            <person name="Floudas D."/>
            <person name="Copeland A."/>
            <person name="Barry K.W."/>
            <person name="Cichocki N."/>
            <person name="Veneault-Fourrey C."/>
            <person name="LaButti K."/>
            <person name="Lindquist E.A."/>
            <person name="Lipzen A."/>
            <person name="Lundell T."/>
            <person name="Morin E."/>
            <person name="Murat C."/>
            <person name="Sun H."/>
            <person name="Tunlid A."/>
            <person name="Henrissat B."/>
            <person name="Grigoriev I.V."/>
            <person name="Hibbett D.S."/>
            <person name="Martin F."/>
            <person name="Nordberg H.P."/>
            <person name="Cantor M.N."/>
            <person name="Hua S.X."/>
        </authorList>
    </citation>
    <scope>NUCLEOTIDE SEQUENCE [LARGE SCALE GENOMIC DNA]</scope>
    <source>
        <strain evidence="9 10">F 1598</strain>
    </source>
</reference>
<dbReference type="InterPro" id="IPR034393">
    <property type="entry name" value="TatSF1-like"/>
</dbReference>
<evidence type="ECO:0000256" key="2">
    <source>
        <dbReference type="ARBA" id="ARBA00022664"/>
    </source>
</evidence>
<feature type="compositionally biased region" description="Basic and acidic residues" evidence="7">
    <location>
        <begin position="229"/>
        <end position="243"/>
    </location>
</feature>
<dbReference type="FunCoup" id="A0A0C3FGG5">
    <property type="interactions" value="101"/>
</dbReference>
<dbReference type="AlphaFoldDB" id="A0A0C3FGG5"/>
<dbReference type="InParanoid" id="A0A0C3FGG5"/>
<dbReference type="GO" id="GO:0003723">
    <property type="term" value="F:RNA binding"/>
    <property type="evidence" value="ECO:0007669"/>
    <property type="project" value="UniProtKB-UniRule"/>
</dbReference>
<feature type="compositionally biased region" description="Basic and acidic residues" evidence="7">
    <location>
        <begin position="117"/>
        <end position="128"/>
    </location>
</feature>
<dbReference type="FunFam" id="3.30.70.330:FF:000105">
    <property type="entry name" value="HIV Tat-specific factor 1 homolog"/>
    <property type="match status" value="1"/>
</dbReference>
<dbReference type="SMART" id="SM00360">
    <property type="entry name" value="RRM"/>
    <property type="match status" value="2"/>
</dbReference>
<dbReference type="PANTHER" id="PTHR15608:SF0">
    <property type="entry name" value="HIV TAT-SPECIFIC FACTOR 1"/>
    <property type="match status" value="1"/>
</dbReference>